<name>A0A7G9B1Q2_9FIRM</name>
<organism evidence="1 2">
    <name type="scientific">Oscillibacter hominis</name>
    <dbReference type="NCBI Taxonomy" id="2763056"/>
    <lineage>
        <taxon>Bacteria</taxon>
        <taxon>Bacillati</taxon>
        <taxon>Bacillota</taxon>
        <taxon>Clostridia</taxon>
        <taxon>Eubacteriales</taxon>
        <taxon>Oscillospiraceae</taxon>
        <taxon>Oscillibacter</taxon>
    </lineage>
</organism>
<dbReference type="KEGG" id="ohi:H8790_08265"/>
<gene>
    <name evidence="1" type="ORF">H8790_08265</name>
</gene>
<sequence>MSVTELETRIVKMQEWEQLAQDAAAEAEAIRDTIKAEMLARDTEELTAGRFIVRWRSVLTSRFNSSEFKKAMPDVYAAFTRQSQSRRFSVSA</sequence>
<dbReference type="EMBL" id="CP060490">
    <property type="protein sequence ID" value="QNL43483.1"/>
    <property type="molecule type" value="Genomic_DNA"/>
</dbReference>
<proteinExistence type="predicted"/>
<protein>
    <submittedName>
        <fullName evidence="1">Uncharacterized protein</fullName>
    </submittedName>
</protein>
<keyword evidence="2" id="KW-1185">Reference proteome</keyword>
<accession>A0A7G9B1Q2</accession>
<evidence type="ECO:0000313" key="1">
    <source>
        <dbReference type="EMBL" id="QNL43483.1"/>
    </source>
</evidence>
<reference evidence="1 2" key="1">
    <citation type="submission" date="2020-08" db="EMBL/GenBank/DDBJ databases">
        <authorList>
            <person name="Liu C."/>
            <person name="Sun Q."/>
        </authorList>
    </citation>
    <scope>NUCLEOTIDE SEQUENCE [LARGE SCALE GENOMIC DNA]</scope>
    <source>
        <strain evidence="1 2">NSJ-62</strain>
    </source>
</reference>
<evidence type="ECO:0000313" key="2">
    <source>
        <dbReference type="Proteomes" id="UP000515960"/>
    </source>
</evidence>
<dbReference type="AlphaFoldDB" id="A0A7G9B1Q2"/>
<dbReference type="Proteomes" id="UP000515960">
    <property type="component" value="Chromosome"/>
</dbReference>
<dbReference type="RefSeq" id="WP_187332074.1">
    <property type="nucleotide sequence ID" value="NZ_CP060490.1"/>
</dbReference>